<protein>
    <recommendedName>
        <fullName evidence="3">ParB/Sulfiredoxin domain-containing protein</fullName>
    </recommendedName>
</protein>
<dbReference type="RefSeq" id="WP_150936468.1">
    <property type="nucleotide sequence ID" value="NZ_VYTZ01000009.1"/>
</dbReference>
<reference evidence="1 2" key="1">
    <citation type="submission" date="2019-09" db="EMBL/GenBank/DDBJ databases">
        <title>Screening of Novel Bioactive Compounds from Soil-Associated.</title>
        <authorList>
            <person name="Gong X."/>
        </authorList>
    </citation>
    <scope>NUCLEOTIDE SEQUENCE [LARGE SCALE GENOMIC DNA]</scope>
    <source>
        <strain evidence="1 2">Gxj-6</strain>
    </source>
</reference>
<evidence type="ECO:0000313" key="2">
    <source>
        <dbReference type="Proteomes" id="UP000327011"/>
    </source>
</evidence>
<evidence type="ECO:0000313" key="1">
    <source>
        <dbReference type="EMBL" id="KAA9375971.1"/>
    </source>
</evidence>
<proteinExistence type="predicted"/>
<dbReference type="SUPFAM" id="SSF110849">
    <property type="entry name" value="ParB/Sulfiredoxin"/>
    <property type="match status" value="1"/>
</dbReference>
<evidence type="ECO:0008006" key="3">
    <source>
        <dbReference type="Google" id="ProtNLM"/>
    </source>
</evidence>
<name>A0A5J5JYM3_9ACTN</name>
<dbReference type="Proteomes" id="UP000327011">
    <property type="component" value="Unassembled WGS sequence"/>
</dbReference>
<organism evidence="1 2">
    <name type="scientific">Microbispora cellulosiformans</name>
    <dbReference type="NCBI Taxonomy" id="2614688"/>
    <lineage>
        <taxon>Bacteria</taxon>
        <taxon>Bacillati</taxon>
        <taxon>Actinomycetota</taxon>
        <taxon>Actinomycetes</taxon>
        <taxon>Streptosporangiales</taxon>
        <taxon>Streptosporangiaceae</taxon>
        <taxon>Microbispora</taxon>
    </lineage>
</organism>
<dbReference type="InterPro" id="IPR036086">
    <property type="entry name" value="ParB/Sulfiredoxin_sf"/>
</dbReference>
<gene>
    <name evidence="1" type="ORF">F5972_24945</name>
</gene>
<accession>A0A5J5JYM3</accession>
<keyword evidence="2" id="KW-1185">Reference proteome</keyword>
<dbReference type="EMBL" id="VYTZ01000009">
    <property type="protein sequence ID" value="KAA9375971.1"/>
    <property type="molecule type" value="Genomic_DNA"/>
</dbReference>
<comment type="caution">
    <text evidence="1">The sequence shown here is derived from an EMBL/GenBank/DDBJ whole genome shotgun (WGS) entry which is preliminary data.</text>
</comment>
<sequence length="117" mass="12958">MMTEVETFRLMGWTWDVSAAKKYAASRHPGGHLRPRHWAGLLALIDIDQAHAELVDLSEPLIAVPASPRGGPLVIDGWHRIARALREGVTELPVILLSKEEEYACRIHGGSRCNGWA</sequence>
<dbReference type="AlphaFoldDB" id="A0A5J5JYM3"/>